<sequence>MAYRKKKKQTNRKLQDKKTQPVKKRRRKNCKKDLNFRPSGGGRKYVVKKNKKKKKKKRKFCLYHKTFDNKPQKKLNEGILNLKDPADSSLTMGSSLELDSLDSSLPYEEHEVITRSKKTPMPYNFPAHDQNFDEHLDEELYLVNKEFLRKVTKVVLCSGCNNPIQLPKIVKNFTSIKFSYHCTKCDNIQEISTSNKNSDIKRDYNSENISRLIFSFLLSGGFYGQYERFMESVDIPRYRTDKRWKKNINVLKIITKEVFEEHLNKNRSEMDFGALELGFDTGWSSAHFKGGESSTVAIDLKTGKTFDLICMIKGRNYERTSNGMECGAIEEFCKKWDKYNQGDRNRQIKIQKVIKDGDSQTLAIFQKVWPECKAALDLNHYLKSKRKLFEKVTGFYSFFKKIKHSMLAYLRTLIKFNLNAELYYYYVFISIFHFLDDHRFCIHKEEKAKGGKHFDFPGLTIFDEERFLLFKAWLVMILNQIEGLTYEGLLTYKKKLLNQLAVQKNQEESQKNRAGLQNF</sequence>
<organism evidence="2 3">
    <name type="scientific">Anaeramoeba flamelloides</name>
    <dbReference type="NCBI Taxonomy" id="1746091"/>
    <lineage>
        <taxon>Eukaryota</taxon>
        <taxon>Metamonada</taxon>
        <taxon>Anaeramoebidae</taxon>
        <taxon>Anaeramoeba</taxon>
    </lineage>
</organism>
<gene>
    <name evidence="2" type="ORF">M0812_16972</name>
</gene>
<evidence type="ECO:0000256" key="1">
    <source>
        <dbReference type="SAM" id="MobiDB-lite"/>
    </source>
</evidence>
<name>A0AAV7Z6T2_9EUKA</name>
<comment type="caution">
    <text evidence="2">The sequence shown here is derived from an EMBL/GenBank/DDBJ whole genome shotgun (WGS) entry which is preliminary data.</text>
</comment>
<accession>A0AAV7Z6T2</accession>
<dbReference type="EMBL" id="JANTQA010000033">
    <property type="protein sequence ID" value="KAJ3437802.1"/>
    <property type="molecule type" value="Genomic_DNA"/>
</dbReference>
<proteinExistence type="predicted"/>
<feature type="compositionally biased region" description="Basic residues" evidence="1">
    <location>
        <begin position="20"/>
        <end position="30"/>
    </location>
</feature>
<feature type="region of interest" description="Disordered" evidence="1">
    <location>
        <begin position="1"/>
        <end position="50"/>
    </location>
</feature>
<reference evidence="2" key="1">
    <citation type="submission" date="2022-08" db="EMBL/GenBank/DDBJ databases">
        <title>Novel sulphate-reducing endosymbionts in the free-living metamonad Anaeramoeba.</title>
        <authorList>
            <person name="Jerlstrom-Hultqvist J."/>
            <person name="Cepicka I."/>
            <person name="Gallot-Lavallee L."/>
            <person name="Salas-Leiva D."/>
            <person name="Curtis B.A."/>
            <person name="Zahonova K."/>
            <person name="Pipaliya S."/>
            <person name="Dacks J."/>
            <person name="Roger A.J."/>
        </authorList>
    </citation>
    <scope>NUCLEOTIDE SEQUENCE</scope>
    <source>
        <strain evidence="2">Busselton2</strain>
    </source>
</reference>
<feature type="compositionally biased region" description="Basic residues" evidence="1">
    <location>
        <begin position="1"/>
        <end position="11"/>
    </location>
</feature>
<dbReference type="AlphaFoldDB" id="A0AAV7Z6T2"/>
<dbReference type="Proteomes" id="UP001146793">
    <property type="component" value="Unassembled WGS sequence"/>
</dbReference>
<evidence type="ECO:0000313" key="3">
    <source>
        <dbReference type="Proteomes" id="UP001146793"/>
    </source>
</evidence>
<evidence type="ECO:0000313" key="2">
    <source>
        <dbReference type="EMBL" id="KAJ3437802.1"/>
    </source>
</evidence>
<protein>
    <submittedName>
        <fullName evidence="2">Uncharacterized protein</fullName>
    </submittedName>
</protein>